<dbReference type="InterPro" id="IPR041490">
    <property type="entry name" value="KstR2_TetR_C"/>
</dbReference>
<proteinExistence type="predicted"/>
<dbReference type="RefSeq" id="WP_207140406.1">
    <property type="nucleotide sequence ID" value="NZ_JAEKJZ010000001.1"/>
</dbReference>
<dbReference type="PANTHER" id="PTHR30055:SF175">
    <property type="entry name" value="HTH-TYPE TRANSCRIPTIONAL REPRESSOR KSTR2"/>
    <property type="match status" value="1"/>
</dbReference>
<dbReference type="InterPro" id="IPR009057">
    <property type="entry name" value="Homeodomain-like_sf"/>
</dbReference>
<dbReference type="InterPro" id="IPR036271">
    <property type="entry name" value="Tet_transcr_reg_TetR-rel_C_sf"/>
</dbReference>
<evidence type="ECO:0000256" key="1">
    <source>
        <dbReference type="ARBA" id="ARBA00022491"/>
    </source>
</evidence>
<evidence type="ECO:0000256" key="4">
    <source>
        <dbReference type="ARBA" id="ARBA00023163"/>
    </source>
</evidence>
<dbReference type="InterPro" id="IPR050109">
    <property type="entry name" value="HTH-type_TetR-like_transc_reg"/>
</dbReference>
<gene>
    <name evidence="7" type="ORF">JF539_10865</name>
</gene>
<dbReference type="SUPFAM" id="SSF46689">
    <property type="entry name" value="Homeodomain-like"/>
    <property type="match status" value="1"/>
</dbReference>
<feature type="domain" description="HTH tetR-type" evidence="6">
    <location>
        <begin position="13"/>
        <end position="73"/>
    </location>
</feature>
<evidence type="ECO:0000256" key="2">
    <source>
        <dbReference type="ARBA" id="ARBA00023015"/>
    </source>
</evidence>
<keyword evidence="3 5" id="KW-0238">DNA-binding</keyword>
<dbReference type="InterPro" id="IPR023772">
    <property type="entry name" value="DNA-bd_HTH_TetR-type_CS"/>
</dbReference>
<dbReference type="GO" id="GO:0003700">
    <property type="term" value="F:DNA-binding transcription factor activity"/>
    <property type="evidence" value="ECO:0007669"/>
    <property type="project" value="TreeGrafter"/>
</dbReference>
<dbReference type="Pfam" id="PF17932">
    <property type="entry name" value="TetR_C_24"/>
    <property type="match status" value="1"/>
</dbReference>
<keyword evidence="2" id="KW-0805">Transcription regulation</keyword>
<dbReference type="Gene3D" id="1.10.357.10">
    <property type="entry name" value="Tetracycline Repressor, domain 2"/>
    <property type="match status" value="1"/>
</dbReference>
<dbReference type="PANTHER" id="PTHR30055">
    <property type="entry name" value="HTH-TYPE TRANSCRIPTIONAL REGULATOR RUTR"/>
    <property type="match status" value="1"/>
</dbReference>
<evidence type="ECO:0000313" key="8">
    <source>
        <dbReference type="Proteomes" id="UP000664096"/>
    </source>
</evidence>
<feature type="DNA-binding region" description="H-T-H motif" evidence="5">
    <location>
        <begin position="36"/>
        <end position="55"/>
    </location>
</feature>
<evidence type="ECO:0000256" key="3">
    <source>
        <dbReference type="ARBA" id="ARBA00023125"/>
    </source>
</evidence>
<reference evidence="7" key="1">
    <citation type="submission" date="2020-12" db="EMBL/GenBank/DDBJ databases">
        <title>Oil enriched cultivation method for isolating marine PHA-producing bacteria.</title>
        <authorList>
            <person name="Zheng W."/>
            <person name="Yu S."/>
            <person name="Huang Y."/>
        </authorList>
    </citation>
    <scope>NUCLEOTIDE SEQUENCE</scope>
    <source>
        <strain evidence="7">SY-2-12</strain>
    </source>
</reference>
<evidence type="ECO:0000256" key="5">
    <source>
        <dbReference type="PROSITE-ProRule" id="PRU00335"/>
    </source>
</evidence>
<dbReference type="PRINTS" id="PR00455">
    <property type="entry name" value="HTHTETR"/>
</dbReference>
<dbReference type="PROSITE" id="PS01081">
    <property type="entry name" value="HTH_TETR_1"/>
    <property type="match status" value="1"/>
</dbReference>
<organism evidence="7 8">
    <name type="scientific">Roseibium aggregatum</name>
    <dbReference type="NCBI Taxonomy" id="187304"/>
    <lineage>
        <taxon>Bacteria</taxon>
        <taxon>Pseudomonadati</taxon>
        <taxon>Pseudomonadota</taxon>
        <taxon>Alphaproteobacteria</taxon>
        <taxon>Hyphomicrobiales</taxon>
        <taxon>Stappiaceae</taxon>
        <taxon>Roseibium</taxon>
    </lineage>
</organism>
<dbReference type="SUPFAM" id="SSF48498">
    <property type="entry name" value="Tetracyclin repressor-like, C-terminal domain"/>
    <property type="match status" value="1"/>
</dbReference>
<sequence>MKNKTEETSETAFAAKEEIIQAAAELFMDLGFTATSIDAIAAKMGATKGRVYHYFGSKAEIFFDVQRTAMNRLTQLVEPIARSTDPVDVRLRRMAEAHLSLLIHDMPVQKVTVQALERYLFESSGFRYVHEIREINKLRDEYEEIFAEVIDQGTREGVFVDLPPRLLTKPFFGALNWVMVWYRPRKLQDPESIKVMSDALVDFAMRGIRKGGQDGNDGKG</sequence>
<comment type="caution">
    <text evidence="7">The sequence shown here is derived from an EMBL/GenBank/DDBJ whole genome shotgun (WGS) entry which is preliminary data.</text>
</comment>
<dbReference type="Proteomes" id="UP000664096">
    <property type="component" value="Unassembled WGS sequence"/>
</dbReference>
<dbReference type="Pfam" id="PF00440">
    <property type="entry name" value="TetR_N"/>
    <property type="match status" value="1"/>
</dbReference>
<evidence type="ECO:0000313" key="7">
    <source>
        <dbReference type="EMBL" id="MBN9670837.1"/>
    </source>
</evidence>
<dbReference type="InterPro" id="IPR001647">
    <property type="entry name" value="HTH_TetR"/>
</dbReference>
<dbReference type="PROSITE" id="PS50977">
    <property type="entry name" value="HTH_TETR_2"/>
    <property type="match status" value="1"/>
</dbReference>
<dbReference type="Gene3D" id="1.10.10.60">
    <property type="entry name" value="Homeodomain-like"/>
    <property type="match status" value="1"/>
</dbReference>
<dbReference type="GO" id="GO:0000976">
    <property type="term" value="F:transcription cis-regulatory region binding"/>
    <property type="evidence" value="ECO:0007669"/>
    <property type="project" value="TreeGrafter"/>
</dbReference>
<dbReference type="EMBL" id="JAEKJZ010000001">
    <property type="protein sequence ID" value="MBN9670837.1"/>
    <property type="molecule type" value="Genomic_DNA"/>
</dbReference>
<keyword evidence="1" id="KW-0678">Repressor</keyword>
<accession>A0A939EE21</accession>
<name>A0A939EE21_9HYPH</name>
<protein>
    <submittedName>
        <fullName evidence="7">TetR family transcriptional regulator</fullName>
    </submittedName>
</protein>
<dbReference type="AlphaFoldDB" id="A0A939EE21"/>
<evidence type="ECO:0000259" key="6">
    <source>
        <dbReference type="PROSITE" id="PS50977"/>
    </source>
</evidence>
<keyword evidence="4" id="KW-0804">Transcription</keyword>